<sequence>MARGHSDTVDSVTVPAVRGSLATLASAMALLDKEVLDLTVVANEVSGIAAVVSESTVAKVASAVKELTEPVQVMAAVKEALEVAMVSLEVVQEATAAAMADLDQIVNKALNRTAKVALGLMGMEVLHRMVKDLMAMDFLDRMEKVALDRTA</sequence>
<proteinExistence type="predicted"/>
<name>A0ACC0J8C7_CHOFU</name>
<keyword evidence="2" id="KW-1185">Reference proteome</keyword>
<dbReference type="Proteomes" id="UP001064048">
    <property type="component" value="Chromosome 14"/>
</dbReference>
<organism evidence="1 2">
    <name type="scientific">Choristoneura fumiferana</name>
    <name type="common">Spruce budworm moth</name>
    <name type="synonym">Archips fumiferana</name>
    <dbReference type="NCBI Taxonomy" id="7141"/>
    <lineage>
        <taxon>Eukaryota</taxon>
        <taxon>Metazoa</taxon>
        <taxon>Ecdysozoa</taxon>
        <taxon>Arthropoda</taxon>
        <taxon>Hexapoda</taxon>
        <taxon>Insecta</taxon>
        <taxon>Pterygota</taxon>
        <taxon>Neoptera</taxon>
        <taxon>Endopterygota</taxon>
        <taxon>Lepidoptera</taxon>
        <taxon>Glossata</taxon>
        <taxon>Ditrysia</taxon>
        <taxon>Tortricoidea</taxon>
        <taxon>Tortricidae</taxon>
        <taxon>Tortricinae</taxon>
        <taxon>Choristoneura</taxon>
    </lineage>
</organism>
<evidence type="ECO:0000313" key="2">
    <source>
        <dbReference type="Proteomes" id="UP001064048"/>
    </source>
</evidence>
<protein>
    <submittedName>
        <fullName evidence="1">Uncharacterized protein</fullName>
    </submittedName>
</protein>
<dbReference type="EMBL" id="CM046114">
    <property type="protein sequence ID" value="KAI8420255.1"/>
    <property type="molecule type" value="Genomic_DNA"/>
</dbReference>
<accession>A0ACC0J8C7</accession>
<gene>
    <name evidence="1" type="ORF">MSG28_008796</name>
</gene>
<comment type="caution">
    <text evidence="1">The sequence shown here is derived from an EMBL/GenBank/DDBJ whole genome shotgun (WGS) entry which is preliminary data.</text>
</comment>
<evidence type="ECO:0000313" key="1">
    <source>
        <dbReference type="EMBL" id="KAI8420255.1"/>
    </source>
</evidence>
<reference evidence="1 2" key="1">
    <citation type="journal article" date="2022" name="Genome Biol. Evol.">
        <title>The Spruce Budworm Genome: Reconstructing the Evolutionary History of Antifreeze Proteins.</title>
        <authorList>
            <person name="Beliveau C."/>
            <person name="Gagne P."/>
            <person name="Picq S."/>
            <person name="Vernygora O."/>
            <person name="Keeling C.I."/>
            <person name="Pinkney K."/>
            <person name="Doucet D."/>
            <person name="Wen F."/>
            <person name="Johnston J.S."/>
            <person name="Maaroufi H."/>
            <person name="Boyle B."/>
            <person name="Laroche J."/>
            <person name="Dewar K."/>
            <person name="Juretic N."/>
            <person name="Blackburn G."/>
            <person name="Nisole A."/>
            <person name="Brunet B."/>
            <person name="Brandao M."/>
            <person name="Lumley L."/>
            <person name="Duan J."/>
            <person name="Quan G."/>
            <person name="Lucarotti C.J."/>
            <person name="Roe A.D."/>
            <person name="Sperling F.A.H."/>
            <person name="Levesque R.C."/>
            <person name="Cusson M."/>
        </authorList>
    </citation>
    <scope>NUCLEOTIDE SEQUENCE [LARGE SCALE GENOMIC DNA]</scope>
    <source>
        <strain evidence="1">Glfc:IPQL:Cfum</strain>
    </source>
</reference>